<dbReference type="Proteomes" id="UP000298050">
    <property type="component" value="Unassembled WGS sequence"/>
</dbReference>
<evidence type="ECO:0000313" key="2">
    <source>
        <dbReference type="EMBL" id="TGD74749.1"/>
    </source>
</evidence>
<keyword evidence="1" id="KW-0812">Transmembrane</keyword>
<proteinExistence type="predicted"/>
<name>A0A4Z0M5H7_9GAMM</name>
<reference evidence="2 3" key="1">
    <citation type="submission" date="2019-04" db="EMBL/GenBank/DDBJ databases">
        <title>Taxonomy of novel Haliea sp. from mangrove soil of West Coast of India.</title>
        <authorList>
            <person name="Verma A."/>
            <person name="Kumar P."/>
            <person name="Krishnamurthi S."/>
        </authorList>
    </citation>
    <scope>NUCLEOTIDE SEQUENCE [LARGE SCALE GENOMIC DNA]</scope>
    <source>
        <strain evidence="2 3">SAOS-164</strain>
    </source>
</reference>
<keyword evidence="3" id="KW-1185">Reference proteome</keyword>
<dbReference type="RefSeq" id="WP_135441810.1">
    <property type="nucleotide sequence ID" value="NZ_SRLE01000005.1"/>
</dbReference>
<protein>
    <recommendedName>
        <fullName evidence="4">Pyridine nucleotide-disulfide oxidoreductase</fullName>
    </recommendedName>
</protein>
<evidence type="ECO:0000256" key="1">
    <source>
        <dbReference type="SAM" id="Phobius"/>
    </source>
</evidence>
<accession>A0A4Z0M5H7</accession>
<evidence type="ECO:0008006" key="4">
    <source>
        <dbReference type="Google" id="ProtNLM"/>
    </source>
</evidence>
<keyword evidence="1" id="KW-0472">Membrane</keyword>
<sequence length="277" mass="31658">MQDVVDSPAVERRYARHSPRIAFRVFAAAVAALMLWAWWIRDHRYLEAESGLGYLLGIIGVSLMLLLLLYPLRKRLAAMRSWGRLASWFRLHMVLGVMGPLCILLHCNFQLGSTNSSVALGCMLLVAGSGLIGRYLYGKFHFGLYGQQVELRQVRSDLEFIYNQMQQGDPDPARREAARNLFEGCTDIIDSQRGGVSLRQLLRQRNWLRKTAKQIRQAGGTDDTLRKRQRALASLLDKLAGLRLFERLFGFWHVAHIPVFLLMVVTAIIHVVVVHWY</sequence>
<feature type="transmembrane region" description="Helical" evidence="1">
    <location>
        <begin position="52"/>
        <end position="70"/>
    </location>
</feature>
<dbReference type="AlphaFoldDB" id="A0A4Z0M5H7"/>
<feature type="transmembrane region" description="Helical" evidence="1">
    <location>
        <begin position="21"/>
        <end position="40"/>
    </location>
</feature>
<evidence type="ECO:0000313" key="3">
    <source>
        <dbReference type="Proteomes" id="UP000298050"/>
    </source>
</evidence>
<feature type="transmembrane region" description="Helical" evidence="1">
    <location>
        <begin position="117"/>
        <end position="137"/>
    </location>
</feature>
<feature type="transmembrane region" description="Helical" evidence="1">
    <location>
        <begin position="91"/>
        <end position="111"/>
    </location>
</feature>
<organism evidence="2 3">
    <name type="scientific">Mangrovimicrobium sediminis</name>
    <dbReference type="NCBI Taxonomy" id="2562682"/>
    <lineage>
        <taxon>Bacteria</taxon>
        <taxon>Pseudomonadati</taxon>
        <taxon>Pseudomonadota</taxon>
        <taxon>Gammaproteobacteria</taxon>
        <taxon>Cellvibrionales</taxon>
        <taxon>Halieaceae</taxon>
        <taxon>Mangrovimicrobium</taxon>
    </lineage>
</organism>
<keyword evidence="1" id="KW-1133">Transmembrane helix</keyword>
<dbReference type="OrthoDB" id="6401090at2"/>
<gene>
    <name evidence="2" type="ORF">E4634_05995</name>
</gene>
<feature type="transmembrane region" description="Helical" evidence="1">
    <location>
        <begin position="248"/>
        <end position="273"/>
    </location>
</feature>
<dbReference type="EMBL" id="SRLE01000005">
    <property type="protein sequence ID" value="TGD74749.1"/>
    <property type="molecule type" value="Genomic_DNA"/>
</dbReference>
<comment type="caution">
    <text evidence="2">The sequence shown here is derived from an EMBL/GenBank/DDBJ whole genome shotgun (WGS) entry which is preliminary data.</text>
</comment>